<dbReference type="GO" id="GO:0030638">
    <property type="term" value="P:polyketide metabolic process"/>
    <property type="evidence" value="ECO:0007669"/>
    <property type="project" value="InterPro"/>
</dbReference>
<dbReference type="Pfam" id="PF07366">
    <property type="entry name" value="SnoaL"/>
    <property type="match status" value="1"/>
</dbReference>
<dbReference type="AlphaFoldDB" id="A0A9X0QDS1"/>
<evidence type="ECO:0000313" key="1">
    <source>
        <dbReference type="EMBL" id="MBB5328488.1"/>
    </source>
</evidence>
<accession>A0A9X0QDS1</accession>
<reference evidence="1 2" key="1">
    <citation type="submission" date="2020-08" db="EMBL/GenBank/DDBJ databases">
        <title>Genomic Encyclopedia of Type Strains, Phase IV (KMG-V): Genome sequencing to study the core and pangenomes of soil and plant-associated prokaryotes.</title>
        <authorList>
            <person name="Whitman W."/>
        </authorList>
    </citation>
    <scope>NUCLEOTIDE SEQUENCE [LARGE SCALE GENOMIC DNA]</scope>
    <source>
        <strain evidence="1 2">X5P2</strain>
    </source>
</reference>
<dbReference type="InterPro" id="IPR009959">
    <property type="entry name" value="Cyclase_SnoaL-like"/>
</dbReference>
<comment type="caution">
    <text evidence="1">The sequence shown here is derived from an EMBL/GenBank/DDBJ whole genome shotgun (WGS) entry which is preliminary data.</text>
</comment>
<dbReference type="RefSeq" id="WP_183976008.1">
    <property type="nucleotide sequence ID" value="NZ_JACHEB010000004.1"/>
</dbReference>
<dbReference type="EMBL" id="JACHEB010000004">
    <property type="protein sequence ID" value="MBB5328488.1"/>
    <property type="molecule type" value="Genomic_DNA"/>
</dbReference>
<dbReference type="PANTHER" id="PTHR38436">
    <property type="entry name" value="POLYKETIDE CYCLASE SNOAL-LIKE DOMAIN"/>
    <property type="match status" value="1"/>
</dbReference>
<dbReference type="SUPFAM" id="SSF54427">
    <property type="entry name" value="NTF2-like"/>
    <property type="match status" value="1"/>
</dbReference>
<keyword evidence="2" id="KW-1185">Reference proteome</keyword>
<organism evidence="1 2">
    <name type="scientific">Tunturiibacter gelidiferens</name>
    <dbReference type="NCBI Taxonomy" id="3069689"/>
    <lineage>
        <taxon>Bacteria</taxon>
        <taxon>Pseudomonadati</taxon>
        <taxon>Acidobacteriota</taxon>
        <taxon>Terriglobia</taxon>
        <taxon>Terriglobales</taxon>
        <taxon>Acidobacteriaceae</taxon>
        <taxon>Tunturiibacter</taxon>
    </lineage>
</organism>
<evidence type="ECO:0000313" key="2">
    <source>
        <dbReference type="Proteomes" id="UP000535182"/>
    </source>
</evidence>
<dbReference type="InterPro" id="IPR032710">
    <property type="entry name" value="NTF2-like_dom_sf"/>
</dbReference>
<proteinExistence type="predicted"/>
<dbReference type="Proteomes" id="UP000535182">
    <property type="component" value="Unassembled WGS sequence"/>
</dbReference>
<dbReference type="PANTHER" id="PTHR38436:SF1">
    <property type="entry name" value="ESTER CYCLASE"/>
    <property type="match status" value="1"/>
</dbReference>
<protein>
    <submittedName>
        <fullName evidence="1">Steroid delta-isomerase-like uncharacterized protein</fullName>
    </submittedName>
</protein>
<name>A0A9X0QDS1_9BACT</name>
<dbReference type="Gene3D" id="3.10.450.50">
    <property type="match status" value="1"/>
</dbReference>
<gene>
    <name evidence="1" type="ORF">HDF14_002098</name>
</gene>
<sequence length="132" mass="14990">MTFAERWFEEVWNKGREDAIDEMMSPHTVGHGLTHPEGREVDGLTAFRSFHKSFRSAFPDLHINVEESIIDGDRTAARCLVTGTHTGEALAGKLATGKPIKFHGMTMFRVIDGKIVESWNNFDFTTMYKQLE</sequence>